<evidence type="ECO:0000256" key="7">
    <source>
        <dbReference type="ARBA" id="ARBA00023211"/>
    </source>
</evidence>
<dbReference type="AlphaFoldDB" id="A0A2M4BSA0"/>
<evidence type="ECO:0000256" key="1">
    <source>
        <dbReference type="ARBA" id="ARBA00001936"/>
    </source>
</evidence>
<dbReference type="GO" id="GO:0005739">
    <property type="term" value="C:mitochondrion"/>
    <property type="evidence" value="ECO:0007669"/>
    <property type="project" value="TreeGrafter"/>
</dbReference>
<comment type="similarity">
    <text evidence="3">Belongs to the Nudix hydrolase family.</text>
</comment>
<name>A0A2M4BSA0_9DIPT</name>
<evidence type="ECO:0000259" key="8">
    <source>
        <dbReference type="PROSITE" id="PS51462"/>
    </source>
</evidence>
<reference evidence="9" key="1">
    <citation type="submission" date="2018-01" db="EMBL/GenBank/DDBJ databases">
        <title>An insight into the sialome of Amazonian anophelines.</title>
        <authorList>
            <person name="Ribeiro J.M."/>
            <person name="Scarpassa V."/>
            <person name="Calvo E."/>
        </authorList>
    </citation>
    <scope>NUCLEOTIDE SEQUENCE</scope>
    <source>
        <tissue evidence="9">Salivary glands</tissue>
    </source>
</reference>
<dbReference type="PANTHER" id="PTHR12318:SF0">
    <property type="entry name" value="ACYL-COENZYME A DIPHOSPHATASE NUDT19"/>
    <property type="match status" value="1"/>
</dbReference>
<dbReference type="InterPro" id="IPR015797">
    <property type="entry name" value="NUDIX_hydrolase-like_dom_sf"/>
</dbReference>
<dbReference type="Gene3D" id="3.90.79.10">
    <property type="entry name" value="Nucleoside Triphosphate Pyrophosphohydrolase"/>
    <property type="match status" value="1"/>
</dbReference>
<comment type="cofactor">
    <cofactor evidence="1">
        <name>Mn(2+)</name>
        <dbReference type="ChEBI" id="CHEBI:29035"/>
    </cofactor>
</comment>
<dbReference type="PROSITE" id="PS51462">
    <property type="entry name" value="NUDIX"/>
    <property type="match status" value="1"/>
</dbReference>
<protein>
    <submittedName>
        <fullName evidence="9">Putative nucleoside diphosphate-linked moiety x motif 19</fullName>
    </submittedName>
</protein>
<keyword evidence="4" id="KW-0479">Metal-binding</keyword>
<evidence type="ECO:0000256" key="6">
    <source>
        <dbReference type="ARBA" id="ARBA00022842"/>
    </source>
</evidence>
<dbReference type="InterPro" id="IPR039121">
    <property type="entry name" value="NUDT19"/>
</dbReference>
<evidence type="ECO:0000256" key="2">
    <source>
        <dbReference type="ARBA" id="ARBA00001946"/>
    </source>
</evidence>
<keyword evidence="6" id="KW-0460">Magnesium</keyword>
<evidence type="ECO:0000256" key="3">
    <source>
        <dbReference type="ARBA" id="ARBA00005582"/>
    </source>
</evidence>
<comment type="cofactor">
    <cofactor evidence="2">
        <name>Mg(2+)</name>
        <dbReference type="ChEBI" id="CHEBI:18420"/>
    </cofactor>
</comment>
<organism evidence="9">
    <name type="scientific">Anopheles marajoara</name>
    <dbReference type="NCBI Taxonomy" id="58244"/>
    <lineage>
        <taxon>Eukaryota</taxon>
        <taxon>Metazoa</taxon>
        <taxon>Ecdysozoa</taxon>
        <taxon>Arthropoda</taxon>
        <taxon>Hexapoda</taxon>
        <taxon>Insecta</taxon>
        <taxon>Pterygota</taxon>
        <taxon>Neoptera</taxon>
        <taxon>Endopterygota</taxon>
        <taxon>Diptera</taxon>
        <taxon>Nematocera</taxon>
        <taxon>Culicoidea</taxon>
        <taxon>Culicidae</taxon>
        <taxon>Anophelinae</taxon>
        <taxon>Anopheles</taxon>
    </lineage>
</organism>
<evidence type="ECO:0000256" key="5">
    <source>
        <dbReference type="ARBA" id="ARBA00022801"/>
    </source>
</evidence>
<dbReference type="EMBL" id="GGFJ01006723">
    <property type="protein sequence ID" value="MBW55864.1"/>
    <property type="molecule type" value="Transcribed_RNA"/>
</dbReference>
<dbReference type="PANTHER" id="PTHR12318">
    <property type="entry name" value="TESTOSTERONE-REGULATED PROTEIN RP2"/>
    <property type="match status" value="1"/>
</dbReference>
<dbReference type="SUPFAM" id="SSF55811">
    <property type="entry name" value="Nudix"/>
    <property type="match status" value="1"/>
</dbReference>
<proteinExistence type="inferred from homology"/>
<evidence type="ECO:0000313" key="9">
    <source>
        <dbReference type="EMBL" id="MBW55864.1"/>
    </source>
</evidence>
<dbReference type="GO" id="GO:0046872">
    <property type="term" value="F:metal ion binding"/>
    <property type="evidence" value="ECO:0007669"/>
    <property type="project" value="UniProtKB-KW"/>
</dbReference>
<feature type="domain" description="Nudix hydrolase" evidence="8">
    <location>
        <begin position="7"/>
        <end position="243"/>
    </location>
</feature>
<keyword evidence="7" id="KW-0464">Manganese</keyword>
<sequence>MRKFMKYWRESASLLVLARTKPTTINDYNYKVLVFKRPEKSSFMPSSIVFPGGAFDKQDDSPAWIGLLKGRGVSLEALANLSPAGVAGSRPHIFCTENPQELDRNLSLRLCALRESFEELGLLLVGDNGGANSGSAYSQFLTSFDIADWQRRIHDGEDSFVKLHSELGTVPDVCRLYEWSCWLTPTMFRKRRFATVFYLAVLNSLPEVCPEPHEVQEHCWETPATLLEAHRREELWLAPPQAYELTRLSYVRDIDRIARFAVGRNRLGSTLLCPVQYNAANGVLFVLPGDDLYPDSYDGITEHADLNRYAEMSLEEVRKQAKRLHRTEHTDTHHQTYFLNQTPPDGHLHIAGNNQHLPEL</sequence>
<accession>A0A2M4BSA0</accession>
<dbReference type="CDD" id="cd18870">
    <property type="entry name" value="NUDIX_AcylCoAdiphos_Nudt19"/>
    <property type="match status" value="1"/>
</dbReference>
<keyword evidence="5" id="KW-0378">Hydrolase</keyword>
<dbReference type="GO" id="GO:0016818">
    <property type="term" value="F:hydrolase activity, acting on acid anhydrides, in phosphorus-containing anhydrides"/>
    <property type="evidence" value="ECO:0007669"/>
    <property type="project" value="InterPro"/>
</dbReference>
<dbReference type="InterPro" id="IPR000086">
    <property type="entry name" value="NUDIX_hydrolase_dom"/>
</dbReference>
<evidence type="ECO:0000256" key="4">
    <source>
        <dbReference type="ARBA" id="ARBA00022723"/>
    </source>
</evidence>